<accession>A0A2T6B1M5</accession>
<proteinExistence type="predicted"/>
<evidence type="ECO:0000313" key="2">
    <source>
        <dbReference type="EMBL" id="PTX49971.1"/>
    </source>
</evidence>
<feature type="compositionally biased region" description="Low complexity" evidence="1">
    <location>
        <begin position="62"/>
        <end position="78"/>
    </location>
</feature>
<gene>
    <name evidence="2" type="ORF">C8N34_106153</name>
</gene>
<reference evidence="2 3" key="1">
    <citation type="submission" date="2018-04" db="EMBL/GenBank/DDBJ databases">
        <title>Genomic Encyclopedia of Archaeal and Bacterial Type Strains, Phase II (KMG-II): from individual species to whole genera.</title>
        <authorList>
            <person name="Goeker M."/>
        </authorList>
    </citation>
    <scope>NUCLEOTIDE SEQUENCE [LARGE SCALE GENOMIC DNA]</scope>
    <source>
        <strain evidence="2 3">DSM 21823</strain>
    </source>
</reference>
<comment type="caution">
    <text evidence="2">The sequence shown here is derived from an EMBL/GenBank/DDBJ whole genome shotgun (WGS) entry which is preliminary data.</text>
</comment>
<dbReference type="Proteomes" id="UP000244224">
    <property type="component" value="Unassembled WGS sequence"/>
</dbReference>
<dbReference type="AlphaFoldDB" id="A0A2T6B1M5"/>
<keyword evidence="3" id="KW-1185">Reference proteome</keyword>
<dbReference type="EMBL" id="QBKP01000006">
    <property type="protein sequence ID" value="PTX49971.1"/>
    <property type="molecule type" value="Genomic_DNA"/>
</dbReference>
<evidence type="ECO:0000256" key="1">
    <source>
        <dbReference type="SAM" id="MobiDB-lite"/>
    </source>
</evidence>
<name>A0A2T6B1M5_9RHOB</name>
<evidence type="ECO:0000313" key="3">
    <source>
        <dbReference type="Proteomes" id="UP000244224"/>
    </source>
</evidence>
<feature type="region of interest" description="Disordered" evidence="1">
    <location>
        <begin position="62"/>
        <end position="94"/>
    </location>
</feature>
<dbReference type="RefSeq" id="WP_242013779.1">
    <property type="nucleotide sequence ID" value="NZ_QBKP01000006.1"/>
</dbReference>
<sequence>MTPRPEGADEAAVIGRLITDAFATAAHSDGNEAEIVAALRASGDLLLSLVCEDGHGLTGHIAASPSPSAARRAGPVSRQSPSHRVASGRVSAML</sequence>
<protein>
    <submittedName>
        <fullName evidence="2">Uncharacterized protein</fullName>
    </submittedName>
</protein>
<dbReference type="Gene3D" id="3.40.630.30">
    <property type="match status" value="1"/>
</dbReference>
<organism evidence="2 3">
    <name type="scientific">Gemmobacter caeni</name>
    <dbReference type="NCBI Taxonomy" id="589035"/>
    <lineage>
        <taxon>Bacteria</taxon>
        <taxon>Pseudomonadati</taxon>
        <taxon>Pseudomonadota</taxon>
        <taxon>Alphaproteobacteria</taxon>
        <taxon>Rhodobacterales</taxon>
        <taxon>Paracoccaceae</taxon>
        <taxon>Gemmobacter</taxon>
    </lineage>
</organism>